<dbReference type="Proteomes" id="UP000593565">
    <property type="component" value="Unassembled WGS sequence"/>
</dbReference>
<dbReference type="InterPro" id="IPR029071">
    <property type="entry name" value="Ubiquitin-like_domsf"/>
</dbReference>
<dbReference type="PANTHER" id="PTHR15286">
    <property type="entry name" value="RAS-ASSOCIATING DOMAIN CONTAINING PROTEIN"/>
    <property type="match status" value="1"/>
</dbReference>
<feature type="coiled-coil region" evidence="1">
    <location>
        <begin position="314"/>
        <end position="348"/>
    </location>
</feature>
<keyword evidence="1" id="KW-0175">Coiled coil</keyword>
<dbReference type="SUPFAM" id="SSF54236">
    <property type="entry name" value="Ubiquitin-like"/>
    <property type="match status" value="1"/>
</dbReference>
<dbReference type="Pfam" id="PF21712">
    <property type="entry name" value="RASSF8-10_RA"/>
    <property type="match status" value="1"/>
</dbReference>
<proteinExistence type="predicted"/>
<protein>
    <recommendedName>
        <fullName evidence="3">Ras-associating domain-containing protein</fullName>
    </recommendedName>
</protein>
<accession>A0A7J6B9G8</accession>
<comment type="caution">
    <text evidence="4">The sequence shown here is derived from an EMBL/GenBank/DDBJ whole genome shotgun (WGS) entry which is preliminary data.</text>
</comment>
<evidence type="ECO:0000313" key="4">
    <source>
        <dbReference type="EMBL" id="KAF4091049.1"/>
    </source>
</evidence>
<dbReference type="InterPro" id="IPR000159">
    <property type="entry name" value="RA_dom"/>
</dbReference>
<evidence type="ECO:0000256" key="2">
    <source>
        <dbReference type="SAM" id="MobiDB-lite"/>
    </source>
</evidence>
<evidence type="ECO:0000313" key="5">
    <source>
        <dbReference type="Proteomes" id="UP000593565"/>
    </source>
</evidence>
<gene>
    <name evidence="4" type="ORF">AMELA_G00032700</name>
</gene>
<dbReference type="PROSITE" id="PS50200">
    <property type="entry name" value="RA"/>
    <property type="match status" value="1"/>
</dbReference>
<organism evidence="4 5">
    <name type="scientific">Ameiurus melas</name>
    <name type="common">Black bullhead</name>
    <name type="synonym">Silurus melas</name>
    <dbReference type="NCBI Taxonomy" id="219545"/>
    <lineage>
        <taxon>Eukaryota</taxon>
        <taxon>Metazoa</taxon>
        <taxon>Chordata</taxon>
        <taxon>Craniata</taxon>
        <taxon>Vertebrata</taxon>
        <taxon>Euteleostomi</taxon>
        <taxon>Actinopterygii</taxon>
        <taxon>Neopterygii</taxon>
        <taxon>Teleostei</taxon>
        <taxon>Ostariophysi</taxon>
        <taxon>Siluriformes</taxon>
        <taxon>Ictaluridae</taxon>
        <taxon>Ameiurus</taxon>
    </lineage>
</organism>
<reference evidence="4 5" key="1">
    <citation type="submission" date="2020-02" db="EMBL/GenBank/DDBJ databases">
        <title>A chromosome-scale genome assembly of the black bullhead catfish (Ameiurus melas).</title>
        <authorList>
            <person name="Wen M."/>
            <person name="Zham M."/>
            <person name="Cabau C."/>
            <person name="Klopp C."/>
            <person name="Donnadieu C."/>
            <person name="Roques C."/>
            <person name="Bouchez O."/>
            <person name="Lampietro C."/>
            <person name="Jouanno E."/>
            <person name="Herpin A."/>
            <person name="Louis A."/>
            <person name="Berthelot C."/>
            <person name="Parey E."/>
            <person name="Roest-Crollius H."/>
            <person name="Braasch I."/>
            <person name="Postlethwait J."/>
            <person name="Robinson-Rechavi M."/>
            <person name="Echchiki A."/>
            <person name="Begum T."/>
            <person name="Montfort J."/>
            <person name="Schartl M."/>
            <person name="Bobe J."/>
            <person name="Guiguen Y."/>
        </authorList>
    </citation>
    <scope>NUCLEOTIDE SEQUENCE [LARGE SCALE GENOMIC DNA]</scope>
    <source>
        <strain evidence="4">M_S1</strain>
        <tissue evidence="4">Blood</tissue>
    </source>
</reference>
<dbReference type="InterPro" id="IPR048945">
    <property type="entry name" value="RASSF8/10_RA"/>
</dbReference>
<dbReference type="OrthoDB" id="10051571at2759"/>
<feature type="domain" description="Ras-associating" evidence="3">
    <location>
        <begin position="1"/>
        <end position="82"/>
    </location>
</feature>
<feature type="compositionally biased region" description="Polar residues" evidence="2">
    <location>
        <begin position="118"/>
        <end position="128"/>
    </location>
</feature>
<dbReference type="EMBL" id="JAAGNN010000003">
    <property type="protein sequence ID" value="KAF4091049.1"/>
    <property type="molecule type" value="Genomic_DNA"/>
</dbReference>
<dbReference type="PANTHER" id="PTHR15286:SF11">
    <property type="entry name" value="RAS ASSOCIATION DOMAIN-CONTAINING PROTEIN 7"/>
    <property type="match status" value="1"/>
</dbReference>
<dbReference type="AlphaFoldDB" id="A0A7J6B9G8"/>
<feature type="coiled-coil region" evidence="1">
    <location>
        <begin position="244"/>
        <end position="271"/>
    </location>
</feature>
<evidence type="ECO:0000259" key="3">
    <source>
        <dbReference type="PROSITE" id="PS50200"/>
    </source>
</evidence>
<evidence type="ECO:0000256" key="1">
    <source>
        <dbReference type="SAM" id="Coils"/>
    </source>
</evidence>
<dbReference type="CDD" id="cd16135">
    <property type="entry name" value="RA_RASSF7"/>
    <property type="match status" value="1"/>
</dbReference>
<dbReference type="InterPro" id="IPR033631">
    <property type="entry name" value="RASSF7_RA"/>
</dbReference>
<dbReference type="GO" id="GO:0007165">
    <property type="term" value="P:signal transduction"/>
    <property type="evidence" value="ECO:0007669"/>
    <property type="project" value="InterPro"/>
</dbReference>
<sequence length="427" mass="48339">MELKVWVDGVQRVVCGLSEETSCQDVVIALAQAIGQTGRYVLVQKMRDKERQLVANERPLEALAKLGQLSSEVQFILRRTGPTSSEGSDLDRVPSFPKLLEPEPLKSKVPKKAHSFNLGPSTSSQTFVKQPKNVPKDSPEVRLPLGPPGSSDAQADPSKEEIFRQILQQQSRLQDIQVHLEALEKQAWVLEQPSPPSFSPDHIEEMNYLGNKFRQNEAELAHGEYWESEYHLEVQNEQSMLKQLRELNVALDEHSRRIHETEIQSGRLERNIHLQEDRKNGMRHTQADMEQSLGQIRAQLDTVQHQGSELSSSLEETEKALKMEEELLQAKSKELDELNKELRQCNLQQFIQQAGGPSPQLSVPADDAELAYLMPDGQSDEDSNHSVLEFNPRTTAKQILGNPRSLQNPLVSSLHPEVLQSREVSWR</sequence>
<dbReference type="SMART" id="SM00314">
    <property type="entry name" value="RA"/>
    <property type="match status" value="1"/>
</dbReference>
<keyword evidence="5" id="KW-1185">Reference proteome</keyword>
<dbReference type="Gene3D" id="3.10.20.90">
    <property type="entry name" value="Phosphatidylinositol 3-kinase Catalytic Subunit, Chain A, domain 1"/>
    <property type="match status" value="1"/>
</dbReference>
<dbReference type="InterPro" id="IPR033593">
    <property type="entry name" value="N-RASSF"/>
</dbReference>
<name>A0A7J6B9G8_AMEME</name>
<feature type="region of interest" description="Disordered" evidence="2">
    <location>
        <begin position="80"/>
        <end position="156"/>
    </location>
</feature>